<dbReference type="EMBL" id="BAAAOB010000001">
    <property type="protein sequence ID" value="GAA1788009.1"/>
    <property type="molecule type" value="Genomic_DNA"/>
</dbReference>
<dbReference type="InterPro" id="IPR021408">
    <property type="entry name" value="DUF3046"/>
</dbReference>
<organism evidence="1 2">
    <name type="scientific">Leucobacter iarius</name>
    <dbReference type="NCBI Taxonomy" id="333963"/>
    <lineage>
        <taxon>Bacteria</taxon>
        <taxon>Bacillati</taxon>
        <taxon>Actinomycetota</taxon>
        <taxon>Actinomycetes</taxon>
        <taxon>Micrococcales</taxon>
        <taxon>Microbacteriaceae</taxon>
        <taxon>Leucobacter</taxon>
    </lineage>
</organism>
<protein>
    <recommendedName>
        <fullName evidence="3">DUF3046 domain-containing protein</fullName>
    </recommendedName>
</protein>
<evidence type="ECO:0008006" key="3">
    <source>
        <dbReference type="Google" id="ProtNLM"/>
    </source>
</evidence>
<dbReference type="RefSeq" id="WP_344031281.1">
    <property type="nucleotide sequence ID" value="NZ_BAAAOB010000001.1"/>
</dbReference>
<evidence type="ECO:0000313" key="2">
    <source>
        <dbReference type="Proteomes" id="UP001500851"/>
    </source>
</evidence>
<sequence>MRLSEFQRAMREEFGDAYAGVLMRDHWLVALDGTADAAIERGVPARDVWVAVCEDLDVPPSRRYGRGLRDPQR</sequence>
<gene>
    <name evidence="1" type="ORF">GCM10009768_16310</name>
</gene>
<dbReference type="Proteomes" id="UP001500851">
    <property type="component" value="Unassembled WGS sequence"/>
</dbReference>
<keyword evidence="2" id="KW-1185">Reference proteome</keyword>
<reference evidence="2" key="1">
    <citation type="journal article" date="2019" name="Int. J. Syst. Evol. Microbiol.">
        <title>The Global Catalogue of Microorganisms (GCM) 10K type strain sequencing project: providing services to taxonomists for standard genome sequencing and annotation.</title>
        <authorList>
            <consortium name="The Broad Institute Genomics Platform"/>
            <consortium name="The Broad Institute Genome Sequencing Center for Infectious Disease"/>
            <person name="Wu L."/>
            <person name="Ma J."/>
        </authorList>
    </citation>
    <scope>NUCLEOTIDE SEQUENCE [LARGE SCALE GENOMIC DNA]</scope>
    <source>
        <strain evidence="2">JCM 14736</strain>
    </source>
</reference>
<proteinExistence type="predicted"/>
<accession>A0ABP4XQC4</accession>
<dbReference type="Pfam" id="PF11248">
    <property type="entry name" value="DUF3046"/>
    <property type="match status" value="1"/>
</dbReference>
<comment type="caution">
    <text evidence="1">The sequence shown here is derived from an EMBL/GenBank/DDBJ whole genome shotgun (WGS) entry which is preliminary data.</text>
</comment>
<evidence type="ECO:0000313" key="1">
    <source>
        <dbReference type="EMBL" id="GAA1788009.1"/>
    </source>
</evidence>
<name>A0ABP4XQC4_9MICO</name>